<keyword evidence="1" id="KW-0949">S-adenosyl-L-methionine</keyword>
<dbReference type="GO" id="GO:0003824">
    <property type="term" value="F:catalytic activity"/>
    <property type="evidence" value="ECO:0007669"/>
    <property type="project" value="InterPro"/>
</dbReference>
<protein>
    <submittedName>
        <fullName evidence="6">MoaA</fullName>
    </submittedName>
</protein>
<keyword evidence="2" id="KW-0479">Metal-binding</keyword>
<dbReference type="GO" id="GO:0006783">
    <property type="term" value="P:heme biosynthetic process"/>
    <property type="evidence" value="ECO:0007669"/>
    <property type="project" value="TreeGrafter"/>
</dbReference>
<dbReference type="PANTHER" id="PTHR11228">
    <property type="entry name" value="RADICAL SAM DOMAIN PROTEIN"/>
    <property type="match status" value="1"/>
</dbReference>
<evidence type="ECO:0000313" key="6">
    <source>
        <dbReference type="EMBL" id="KGK97652.1"/>
    </source>
</evidence>
<keyword evidence="4" id="KW-0411">Iron-sulfur</keyword>
<dbReference type="RefSeq" id="WP_048196378.1">
    <property type="nucleotide sequence ID" value="NZ_CAAGSM010000005.1"/>
</dbReference>
<organism evidence="6 7">
    <name type="scientific">Methanococcoides methylutens</name>
    <dbReference type="NCBI Taxonomy" id="2226"/>
    <lineage>
        <taxon>Archaea</taxon>
        <taxon>Methanobacteriati</taxon>
        <taxon>Methanobacteriota</taxon>
        <taxon>Stenosarchaea group</taxon>
        <taxon>Methanomicrobia</taxon>
        <taxon>Methanosarcinales</taxon>
        <taxon>Methanosarcinaceae</taxon>
        <taxon>Methanococcoides</taxon>
    </lineage>
</organism>
<evidence type="ECO:0000256" key="4">
    <source>
        <dbReference type="ARBA" id="ARBA00023014"/>
    </source>
</evidence>
<evidence type="ECO:0000256" key="1">
    <source>
        <dbReference type="ARBA" id="ARBA00022691"/>
    </source>
</evidence>
<dbReference type="Pfam" id="PF04055">
    <property type="entry name" value="Radical_SAM"/>
    <property type="match status" value="1"/>
</dbReference>
<dbReference type="SFLD" id="SFLDS00029">
    <property type="entry name" value="Radical_SAM"/>
    <property type="match status" value="1"/>
</dbReference>
<dbReference type="InterPro" id="IPR050377">
    <property type="entry name" value="Radical_SAM_PqqE_MftC-like"/>
</dbReference>
<keyword evidence="7" id="KW-1185">Reference proteome</keyword>
<feature type="domain" description="Radical SAM core" evidence="5">
    <location>
        <begin position="90"/>
        <end position="300"/>
    </location>
</feature>
<dbReference type="SUPFAM" id="SSF102114">
    <property type="entry name" value="Radical SAM enzymes"/>
    <property type="match status" value="1"/>
</dbReference>
<gene>
    <name evidence="6" type="ORF">LI82_12810</name>
</gene>
<dbReference type="AlphaFoldDB" id="A0A099SXP6"/>
<dbReference type="InterPro" id="IPR058240">
    <property type="entry name" value="rSAM_sf"/>
</dbReference>
<dbReference type="Pfam" id="PF13186">
    <property type="entry name" value="SPASM"/>
    <property type="match status" value="1"/>
</dbReference>
<sequence>MVTDKRYYFYKNPFYKVYATVEDGVVRMHTSGVASRAIKPLTSEMLDLFEGQRPALVKEDELIFSTWMPPIPSKAFDRLVSSQMGYIRGKMVPEQVTISITEDCPNNCIHCALPDTKNRASLTAEDVKSTIDQVLDMGSTFIVFDGGEPLVYEGLEELISYVDGDLATAGMFTSGVGLTKERAISLKDAGLDMLSISLDSSTEKGHDTMRGRVGVFKDAIGAVKNSLDAGLLVNIYVVISPGNIDELDDFYKIATDLGVHEISFFEIVPTGRWMNRLDEMMTADDHKKFDDFVKRTESMDGPKVFAIPHVLKKMGCFAGRKWLHITPEGDIFPCSCLPLSFGNIHEDKLSDVWRKIRKDSTYNGGTCLMRNSDFRKLHKFD</sequence>
<proteinExistence type="predicted"/>
<dbReference type="InterPro" id="IPR007197">
    <property type="entry name" value="rSAM"/>
</dbReference>
<keyword evidence="3" id="KW-0408">Iron</keyword>
<evidence type="ECO:0000256" key="2">
    <source>
        <dbReference type="ARBA" id="ARBA00022723"/>
    </source>
</evidence>
<dbReference type="InterPro" id="IPR023885">
    <property type="entry name" value="4Fe4S-binding_SPASM_dom"/>
</dbReference>
<dbReference type="SFLD" id="SFLDG01067">
    <property type="entry name" value="SPASM/twitch_domain_containing"/>
    <property type="match status" value="1"/>
</dbReference>
<evidence type="ECO:0000259" key="5">
    <source>
        <dbReference type="PROSITE" id="PS51918"/>
    </source>
</evidence>
<dbReference type="CDD" id="cd01335">
    <property type="entry name" value="Radical_SAM"/>
    <property type="match status" value="1"/>
</dbReference>
<dbReference type="InterPro" id="IPR013785">
    <property type="entry name" value="Aldolase_TIM"/>
</dbReference>
<dbReference type="InterPro" id="IPR006638">
    <property type="entry name" value="Elp3/MiaA/NifB-like_rSAM"/>
</dbReference>
<name>A0A099SXP6_METMT</name>
<comment type="caution">
    <text evidence="6">The sequence shown here is derived from an EMBL/GenBank/DDBJ whole genome shotgun (WGS) entry which is preliminary data.</text>
</comment>
<reference evidence="6 7" key="1">
    <citation type="submission" date="2014-09" db="EMBL/GenBank/DDBJ databases">
        <title>Draft genome sequence of an obligately methylotrophic methanogen, Methanococcoides methylutens, isolated from marine sediment.</title>
        <authorList>
            <person name="Guan Y."/>
            <person name="Ngugi D.K."/>
            <person name="Blom J."/>
            <person name="Ali S."/>
            <person name="Ferry J.G."/>
            <person name="Stingl U."/>
        </authorList>
    </citation>
    <scope>NUCLEOTIDE SEQUENCE [LARGE SCALE GENOMIC DNA]</scope>
    <source>
        <strain evidence="6 7">DSM 2657</strain>
    </source>
</reference>
<dbReference type="PROSITE" id="PS51918">
    <property type="entry name" value="RADICAL_SAM"/>
    <property type="match status" value="1"/>
</dbReference>
<dbReference type="Gene3D" id="3.20.20.70">
    <property type="entry name" value="Aldolase class I"/>
    <property type="match status" value="1"/>
</dbReference>
<dbReference type="SMART" id="SM00729">
    <property type="entry name" value="Elp3"/>
    <property type="match status" value="1"/>
</dbReference>
<dbReference type="Proteomes" id="UP000029859">
    <property type="component" value="Unassembled WGS sequence"/>
</dbReference>
<dbReference type="PANTHER" id="PTHR11228:SF7">
    <property type="entry name" value="PQQA PEPTIDE CYCLASE"/>
    <property type="match status" value="1"/>
</dbReference>
<dbReference type="CDD" id="cd21128">
    <property type="entry name" value="SPASM_rSAM"/>
    <property type="match status" value="1"/>
</dbReference>
<dbReference type="GO" id="GO:0046872">
    <property type="term" value="F:metal ion binding"/>
    <property type="evidence" value="ECO:0007669"/>
    <property type="project" value="UniProtKB-KW"/>
</dbReference>
<dbReference type="SFLD" id="SFLDG01386">
    <property type="entry name" value="main_SPASM_domain-containing"/>
    <property type="match status" value="1"/>
</dbReference>
<evidence type="ECO:0000313" key="7">
    <source>
        <dbReference type="Proteomes" id="UP000029859"/>
    </source>
</evidence>
<dbReference type="FunFam" id="3.20.20.70:FF:000352">
    <property type="entry name" value="Metallo cofactor biosynthesis protein"/>
    <property type="match status" value="1"/>
</dbReference>
<evidence type="ECO:0000256" key="3">
    <source>
        <dbReference type="ARBA" id="ARBA00023004"/>
    </source>
</evidence>
<dbReference type="EMBL" id="JRHO01000015">
    <property type="protein sequence ID" value="KGK97652.1"/>
    <property type="molecule type" value="Genomic_DNA"/>
</dbReference>
<accession>A0A099SXP6</accession>
<dbReference type="GO" id="GO:0051536">
    <property type="term" value="F:iron-sulfur cluster binding"/>
    <property type="evidence" value="ECO:0007669"/>
    <property type="project" value="UniProtKB-KW"/>
</dbReference>
<dbReference type="OrthoDB" id="30736at2157"/>